<reference evidence="2" key="1">
    <citation type="submission" date="2021-04" db="EMBL/GenBank/DDBJ databases">
        <authorList>
            <person name="Postec A."/>
        </authorList>
    </citation>
    <scope>NUCLEOTIDE SEQUENCE</scope>
    <source>
        <strain evidence="2">F1F22</strain>
    </source>
</reference>
<dbReference type="Proteomes" id="UP001056539">
    <property type="component" value="Chromosome"/>
</dbReference>
<dbReference type="RefSeq" id="WP_271436143.1">
    <property type="nucleotide sequence ID" value="NZ_CP073355.1"/>
</dbReference>
<sequence>MDRVKLGFLTLMMSFTLGWTEQNLSPIKIWLQAIDWDLDLYREWLGLQVGIPLSYSPFNLLDGQTNTCWAEGVKGDGSGEFQYYYTNGKWLWKYPTFYDFKYHGSGGAGVLLVFSNLFSVNRLKIINGYTKSKETYFNNARPSKLEMIFWGAKEKGVITVKIIELEDVMESQWIEVGYIEEIKAIAFTILSTYPGTRYDDTCISEIEFYYQGRKYEVVNLEEAKREFLRTWKNEVMNILSGGDWGWGYSFCWWDNTSYIEFDKTGEESGTFFIDAFLDPRGAIITNENQVKKGDKMGVTNIYGEWRFDEEGVFWTRVRGRSWKRTGVAPIAANALGKRGTKYFAGSDIETEYLDWKGPR</sequence>
<keyword evidence="3" id="KW-1185">Reference proteome</keyword>
<dbReference type="AlphaFoldDB" id="A0AAX3BFF3"/>
<gene>
    <name evidence="2" type="ORF">KDW03_04200</name>
</gene>
<dbReference type="InterPro" id="IPR057561">
    <property type="entry name" value="NADase_transloc"/>
</dbReference>
<dbReference type="NCBIfam" id="NF047619">
    <property type="entry name" value="NADase_discoid"/>
    <property type="match status" value="1"/>
</dbReference>
<dbReference type="EMBL" id="CP073355">
    <property type="protein sequence ID" value="URA11012.1"/>
    <property type="molecule type" value="Genomic_DNA"/>
</dbReference>
<evidence type="ECO:0000259" key="1">
    <source>
        <dbReference type="Pfam" id="PF25302"/>
    </source>
</evidence>
<name>A0AAX3BFF3_9SPIR</name>
<evidence type="ECO:0000313" key="2">
    <source>
        <dbReference type="EMBL" id="URA11012.1"/>
    </source>
</evidence>
<feature type="domain" description="NAD glycohydrolase translocation F5/8 type C" evidence="1">
    <location>
        <begin position="107"/>
        <end position="209"/>
    </location>
</feature>
<evidence type="ECO:0000313" key="3">
    <source>
        <dbReference type="Proteomes" id="UP001056539"/>
    </source>
</evidence>
<dbReference type="KEGG" id="taqu:KDW03_04200"/>
<dbReference type="Pfam" id="PF25302">
    <property type="entry name" value="NADase_transloc"/>
    <property type="match status" value="1"/>
</dbReference>
<reference evidence="2" key="2">
    <citation type="submission" date="2022-06" db="EMBL/GenBank/DDBJ databases">
        <title>Thermospira aquatica gen. nov., sp. nov.</title>
        <authorList>
            <person name="Ben Ali Gam Z."/>
            <person name="Labat M."/>
        </authorList>
    </citation>
    <scope>NUCLEOTIDE SEQUENCE</scope>
    <source>
        <strain evidence="2">F1F22</strain>
    </source>
</reference>
<accession>A0AAX3BFF3</accession>
<protein>
    <recommendedName>
        <fullName evidence="1">NAD glycohydrolase translocation F5/8 type C domain-containing protein</fullName>
    </recommendedName>
</protein>
<proteinExistence type="predicted"/>
<organism evidence="2 3">
    <name type="scientific">Thermospira aquatica</name>
    <dbReference type="NCBI Taxonomy" id="2828656"/>
    <lineage>
        <taxon>Bacteria</taxon>
        <taxon>Pseudomonadati</taxon>
        <taxon>Spirochaetota</taxon>
        <taxon>Spirochaetia</taxon>
        <taxon>Brevinematales</taxon>
        <taxon>Thermospiraceae</taxon>
        <taxon>Thermospira</taxon>
    </lineage>
</organism>